<dbReference type="RefSeq" id="WP_344442849.1">
    <property type="nucleotide sequence ID" value="NZ_BAAALF010000062.1"/>
</dbReference>
<organism evidence="8 9">
    <name type="scientific">Kitasatospora nipponensis</name>
    <dbReference type="NCBI Taxonomy" id="258049"/>
    <lineage>
        <taxon>Bacteria</taxon>
        <taxon>Bacillati</taxon>
        <taxon>Actinomycetota</taxon>
        <taxon>Actinomycetes</taxon>
        <taxon>Kitasatosporales</taxon>
        <taxon>Streptomycetaceae</taxon>
        <taxon>Kitasatospora</taxon>
    </lineage>
</organism>
<dbReference type="CDD" id="cd06173">
    <property type="entry name" value="MFS_MefA_like"/>
    <property type="match status" value="1"/>
</dbReference>
<evidence type="ECO:0000256" key="1">
    <source>
        <dbReference type="ARBA" id="ARBA00004651"/>
    </source>
</evidence>
<evidence type="ECO:0000313" key="8">
    <source>
        <dbReference type="EMBL" id="GAA1243086.1"/>
    </source>
</evidence>
<accession>A0ABN1WAV0</accession>
<feature type="transmembrane region" description="Helical" evidence="6">
    <location>
        <begin position="282"/>
        <end position="302"/>
    </location>
</feature>
<dbReference type="PROSITE" id="PS50850">
    <property type="entry name" value="MFS"/>
    <property type="match status" value="1"/>
</dbReference>
<feature type="transmembrane region" description="Helical" evidence="6">
    <location>
        <begin position="85"/>
        <end position="105"/>
    </location>
</feature>
<dbReference type="InterPro" id="IPR011701">
    <property type="entry name" value="MFS"/>
</dbReference>
<proteinExistence type="predicted"/>
<comment type="subcellular location">
    <subcellularLocation>
        <location evidence="1">Cell membrane</location>
        <topology evidence="1">Multi-pass membrane protein</topology>
    </subcellularLocation>
</comment>
<dbReference type="PANTHER" id="PTHR23513">
    <property type="entry name" value="INTEGRAL MEMBRANE EFFLUX PROTEIN-RELATED"/>
    <property type="match status" value="1"/>
</dbReference>
<evidence type="ECO:0000313" key="9">
    <source>
        <dbReference type="Proteomes" id="UP001500037"/>
    </source>
</evidence>
<keyword evidence="4 6" id="KW-1133">Transmembrane helix</keyword>
<dbReference type="Gene3D" id="1.20.1250.20">
    <property type="entry name" value="MFS general substrate transporter like domains"/>
    <property type="match status" value="2"/>
</dbReference>
<evidence type="ECO:0000259" key="7">
    <source>
        <dbReference type="PROSITE" id="PS50850"/>
    </source>
</evidence>
<feature type="transmembrane region" description="Helical" evidence="6">
    <location>
        <begin position="55"/>
        <end position="73"/>
    </location>
</feature>
<feature type="transmembrane region" description="Helical" evidence="6">
    <location>
        <begin position="314"/>
        <end position="335"/>
    </location>
</feature>
<dbReference type="Proteomes" id="UP001500037">
    <property type="component" value="Unassembled WGS sequence"/>
</dbReference>
<dbReference type="Pfam" id="PF07690">
    <property type="entry name" value="MFS_1"/>
    <property type="match status" value="2"/>
</dbReference>
<evidence type="ECO:0000256" key="2">
    <source>
        <dbReference type="ARBA" id="ARBA00022475"/>
    </source>
</evidence>
<dbReference type="EMBL" id="BAAALF010000062">
    <property type="protein sequence ID" value="GAA1243086.1"/>
    <property type="molecule type" value="Genomic_DNA"/>
</dbReference>
<dbReference type="PANTHER" id="PTHR23513:SF6">
    <property type="entry name" value="MAJOR FACILITATOR SUPERFAMILY ASSOCIATED DOMAIN-CONTAINING PROTEIN"/>
    <property type="match status" value="1"/>
</dbReference>
<keyword evidence="2" id="KW-1003">Cell membrane</keyword>
<evidence type="ECO:0000256" key="5">
    <source>
        <dbReference type="ARBA" id="ARBA00023136"/>
    </source>
</evidence>
<dbReference type="InterPro" id="IPR036259">
    <property type="entry name" value="MFS_trans_sf"/>
</dbReference>
<dbReference type="SUPFAM" id="SSF103473">
    <property type="entry name" value="MFS general substrate transporter"/>
    <property type="match status" value="1"/>
</dbReference>
<feature type="transmembrane region" description="Helical" evidence="6">
    <location>
        <begin position="241"/>
        <end position="262"/>
    </location>
</feature>
<sequence>MAGQHGGQHRSGTVPDRRATVFLVGQTVSATGTQLTKFALPLIAVLGLHATPAQAGMLAAAAWLPGLLAPLYAGLLADRLPRRPLMMTLDALRLVLVTLPALLAAQGGLRLWVLTLLAALVGLCSSAYSTALFALLPSIATPEQLTRANGWLASGESAAEMAGPAVGAVLVRVLAAPLLLLGDAVSYLASLVTLAAVRVRPEPAAASGSAAAAAAAAGSGAGSAGAGAPGYLASIAAGFRVLPGLPAVLLTGVASAVFIAFAGACEALKPVFALRDLGLTPTLFGIAMALGLSGGVAAGLLAPRVAERAGLRRTLVGGLFLSGLAEFFIICGGAPGTWYNAPLVSVGECVAAFGVTSYVVANASLRQLLIPADLRGRVFAVFGFLNGAAYPLGALLGGALASAVGLRTVLALAATGQVLVACVLAALRRRLPVTLAEAAPAAGADPEPVPA</sequence>
<protein>
    <submittedName>
        <fullName evidence="8">MFS transporter</fullName>
    </submittedName>
</protein>
<feature type="transmembrane region" description="Helical" evidence="6">
    <location>
        <begin position="111"/>
        <end position="136"/>
    </location>
</feature>
<reference evidence="8 9" key="1">
    <citation type="journal article" date="2019" name="Int. J. Syst. Evol. Microbiol.">
        <title>The Global Catalogue of Microorganisms (GCM) 10K type strain sequencing project: providing services to taxonomists for standard genome sequencing and annotation.</title>
        <authorList>
            <consortium name="The Broad Institute Genomics Platform"/>
            <consortium name="The Broad Institute Genome Sequencing Center for Infectious Disease"/>
            <person name="Wu L."/>
            <person name="Ma J."/>
        </authorList>
    </citation>
    <scope>NUCLEOTIDE SEQUENCE [LARGE SCALE GENOMIC DNA]</scope>
    <source>
        <strain evidence="8 9">JCM 13004</strain>
    </source>
</reference>
<dbReference type="InterPro" id="IPR020846">
    <property type="entry name" value="MFS_dom"/>
</dbReference>
<gene>
    <name evidence="8" type="ORF">GCM10009665_37340</name>
</gene>
<keyword evidence="9" id="KW-1185">Reference proteome</keyword>
<feature type="transmembrane region" description="Helical" evidence="6">
    <location>
        <begin position="377"/>
        <end position="403"/>
    </location>
</feature>
<keyword evidence="3 6" id="KW-0812">Transmembrane</keyword>
<feature type="transmembrane region" description="Helical" evidence="6">
    <location>
        <begin position="341"/>
        <end position="365"/>
    </location>
</feature>
<feature type="domain" description="Major facilitator superfamily (MFS) profile" evidence="7">
    <location>
        <begin position="18"/>
        <end position="431"/>
    </location>
</feature>
<evidence type="ECO:0000256" key="4">
    <source>
        <dbReference type="ARBA" id="ARBA00022989"/>
    </source>
</evidence>
<feature type="transmembrane region" description="Helical" evidence="6">
    <location>
        <begin position="409"/>
        <end position="427"/>
    </location>
</feature>
<evidence type="ECO:0000256" key="6">
    <source>
        <dbReference type="SAM" id="Phobius"/>
    </source>
</evidence>
<comment type="caution">
    <text evidence="8">The sequence shown here is derived from an EMBL/GenBank/DDBJ whole genome shotgun (WGS) entry which is preliminary data.</text>
</comment>
<evidence type="ECO:0000256" key="3">
    <source>
        <dbReference type="ARBA" id="ARBA00022692"/>
    </source>
</evidence>
<name>A0ABN1WAV0_9ACTN</name>
<keyword evidence="5 6" id="KW-0472">Membrane</keyword>